<evidence type="ECO:0000313" key="2">
    <source>
        <dbReference type="EMBL" id="SHI11932.1"/>
    </source>
</evidence>
<organism evidence="2 3">
    <name type="scientific">Desulfofustis glycolicus DSM 9705</name>
    <dbReference type="NCBI Taxonomy" id="1121409"/>
    <lineage>
        <taxon>Bacteria</taxon>
        <taxon>Pseudomonadati</taxon>
        <taxon>Thermodesulfobacteriota</taxon>
        <taxon>Desulfobulbia</taxon>
        <taxon>Desulfobulbales</taxon>
        <taxon>Desulfocapsaceae</taxon>
        <taxon>Desulfofustis</taxon>
    </lineage>
</organism>
<keyword evidence="1" id="KW-0812">Transmembrane</keyword>
<feature type="transmembrane region" description="Helical" evidence="1">
    <location>
        <begin position="15"/>
        <end position="34"/>
    </location>
</feature>
<evidence type="ECO:0000256" key="1">
    <source>
        <dbReference type="SAM" id="Phobius"/>
    </source>
</evidence>
<dbReference type="EMBL" id="FQXS01000039">
    <property type="protein sequence ID" value="SHI11932.1"/>
    <property type="molecule type" value="Genomic_DNA"/>
</dbReference>
<keyword evidence="1" id="KW-0472">Membrane</keyword>
<keyword evidence="1" id="KW-1133">Transmembrane helix</keyword>
<gene>
    <name evidence="2" type="ORF">SAMN02745124_04087</name>
</gene>
<accession>A0A1M5YJ02</accession>
<evidence type="ECO:0000313" key="3">
    <source>
        <dbReference type="Proteomes" id="UP000184139"/>
    </source>
</evidence>
<feature type="transmembrane region" description="Helical" evidence="1">
    <location>
        <begin position="40"/>
        <end position="58"/>
    </location>
</feature>
<name>A0A1M5YJ02_9BACT</name>
<dbReference type="AlphaFoldDB" id="A0A1M5YJ02"/>
<evidence type="ECO:0008006" key="4">
    <source>
        <dbReference type="Google" id="ProtNLM"/>
    </source>
</evidence>
<sequence>MSQRSLVTDARKFSYGWRIWFWILILVNFAGPLFFLQHLLAWLVLGSYVIAGAIIVMLHRKLGWVRLLGVGHILWAALLPLLLFQVVMDYPAGWYGIWLVLVIVVDVVAFCIDIVDVTRYFRGERAPIVPSDENSG</sequence>
<dbReference type="Proteomes" id="UP000184139">
    <property type="component" value="Unassembled WGS sequence"/>
</dbReference>
<keyword evidence="3" id="KW-1185">Reference proteome</keyword>
<protein>
    <recommendedName>
        <fullName evidence="4">SPW repeat-containing protein</fullName>
    </recommendedName>
</protein>
<proteinExistence type="predicted"/>
<reference evidence="2 3" key="1">
    <citation type="submission" date="2016-11" db="EMBL/GenBank/DDBJ databases">
        <authorList>
            <person name="Jaros S."/>
            <person name="Januszkiewicz K."/>
            <person name="Wedrychowicz H."/>
        </authorList>
    </citation>
    <scope>NUCLEOTIDE SEQUENCE [LARGE SCALE GENOMIC DNA]</scope>
    <source>
        <strain evidence="2 3">DSM 9705</strain>
    </source>
</reference>
<feature type="transmembrane region" description="Helical" evidence="1">
    <location>
        <begin position="94"/>
        <end position="115"/>
    </location>
</feature>
<feature type="transmembrane region" description="Helical" evidence="1">
    <location>
        <begin position="65"/>
        <end position="88"/>
    </location>
</feature>
<dbReference type="RefSeq" id="WP_073379043.1">
    <property type="nucleotide sequence ID" value="NZ_FQXS01000039.1"/>
</dbReference>